<reference evidence="2" key="1">
    <citation type="submission" date="2022-11" db="EMBL/GenBank/DDBJ databases">
        <title>Corynebacterium sp. isolated from Penguins.</title>
        <authorList>
            <person name="Sedlar K."/>
            <person name="Svec P."/>
        </authorList>
    </citation>
    <scope>NUCLEOTIDE SEQUENCE</scope>
    <source>
        <strain evidence="2">P7003</strain>
    </source>
</reference>
<accession>A0ABT3WRT8</accession>
<organism evidence="2 3">
    <name type="scientific">Corynebacterium pygosceleis</name>
    <dbReference type="NCBI Taxonomy" id="2800406"/>
    <lineage>
        <taxon>Bacteria</taxon>
        <taxon>Bacillati</taxon>
        <taxon>Actinomycetota</taxon>
        <taxon>Actinomycetes</taxon>
        <taxon>Mycobacteriales</taxon>
        <taxon>Corynebacteriaceae</taxon>
        <taxon>Corynebacterium</taxon>
    </lineage>
</organism>
<sequence length="96" mass="10742">MTDEFDRFIAGFEQRSMRRLADFEKALERAHRSASEAAGKAGNQTHGRRSAAVHPDTSRDEGKAVPPGTQIRRDVAVPAERRPRTSTRGVLRQGWN</sequence>
<dbReference type="Proteomes" id="UP001081709">
    <property type="component" value="Unassembled WGS sequence"/>
</dbReference>
<feature type="region of interest" description="Disordered" evidence="1">
    <location>
        <begin position="28"/>
        <end position="96"/>
    </location>
</feature>
<evidence type="ECO:0000256" key="1">
    <source>
        <dbReference type="SAM" id="MobiDB-lite"/>
    </source>
</evidence>
<evidence type="ECO:0000313" key="3">
    <source>
        <dbReference type="Proteomes" id="UP001081709"/>
    </source>
</evidence>
<name>A0ABT3WRT8_9CORY</name>
<keyword evidence="3" id="KW-1185">Reference proteome</keyword>
<dbReference type="RefSeq" id="WP_267186531.1">
    <property type="nucleotide sequence ID" value="NZ_JAPMKV010000003.1"/>
</dbReference>
<proteinExistence type="predicted"/>
<comment type="caution">
    <text evidence="2">The sequence shown here is derived from an EMBL/GenBank/DDBJ whole genome shotgun (WGS) entry which is preliminary data.</text>
</comment>
<evidence type="ECO:0000313" key="2">
    <source>
        <dbReference type="EMBL" id="MCX7444896.1"/>
    </source>
</evidence>
<protein>
    <submittedName>
        <fullName evidence="2">Uncharacterized protein</fullName>
    </submittedName>
</protein>
<feature type="compositionally biased region" description="Basic and acidic residues" evidence="1">
    <location>
        <begin position="71"/>
        <end position="83"/>
    </location>
</feature>
<dbReference type="EMBL" id="JAPMKV010000003">
    <property type="protein sequence ID" value="MCX7444896.1"/>
    <property type="molecule type" value="Genomic_DNA"/>
</dbReference>
<gene>
    <name evidence="2" type="ORF">OS125_06505</name>
</gene>